<dbReference type="InterPro" id="IPR015424">
    <property type="entry name" value="PyrdxlP-dep_Trfase"/>
</dbReference>
<evidence type="ECO:0000256" key="1">
    <source>
        <dbReference type="RuleBase" id="RU004508"/>
    </source>
</evidence>
<dbReference type="Proteomes" id="UP000323439">
    <property type="component" value="Unassembled WGS sequence"/>
</dbReference>
<organism evidence="2 3">
    <name type="scientific">Methanobrevibacter millerae</name>
    <dbReference type="NCBI Taxonomy" id="230361"/>
    <lineage>
        <taxon>Archaea</taxon>
        <taxon>Methanobacteriati</taxon>
        <taxon>Methanobacteriota</taxon>
        <taxon>Methanomada group</taxon>
        <taxon>Methanobacteria</taxon>
        <taxon>Methanobacteriales</taxon>
        <taxon>Methanobacteriaceae</taxon>
        <taxon>Methanobrevibacter</taxon>
    </lineage>
</organism>
<comment type="similarity">
    <text evidence="1">Belongs to the DegT/DnrJ/EryC1 family.</text>
</comment>
<dbReference type="GO" id="GO:0008483">
    <property type="term" value="F:transaminase activity"/>
    <property type="evidence" value="ECO:0007669"/>
    <property type="project" value="UniProtKB-KW"/>
</dbReference>
<gene>
    <name evidence="2" type="ORF">SAMN02910315_00920</name>
</gene>
<keyword evidence="2" id="KW-0032">Aminotransferase</keyword>
<dbReference type="SUPFAM" id="SSF53383">
    <property type="entry name" value="PLP-dependent transferases"/>
    <property type="match status" value="1"/>
</dbReference>
<name>A0A1G5VUP2_9EURY</name>
<evidence type="ECO:0000313" key="3">
    <source>
        <dbReference type="Proteomes" id="UP000323439"/>
    </source>
</evidence>
<proteinExistence type="inferred from homology"/>
<dbReference type="Gene3D" id="3.40.640.10">
    <property type="entry name" value="Type I PLP-dependent aspartate aminotransferase-like (Major domain)"/>
    <property type="match status" value="1"/>
</dbReference>
<keyword evidence="1" id="KW-0663">Pyridoxal phosphate</keyword>
<accession>A0A1G5VUP2</accession>
<dbReference type="InterPro" id="IPR015421">
    <property type="entry name" value="PyrdxlP-dep_Trfase_major"/>
</dbReference>
<protein>
    <submittedName>
        <fullName evidence="2">DegT/DnrJ/EryC1/StrS aminotransferase family protein</fullName>
    </submittedName>
</protein>
<keyword evidence="2" id="KW-0808">Transferase</keyword>
<dbReference type="EMBL" id="FMXB01000005">
    <property type="protein sequence ID" value="SDA49478.1"/>
    <property type="molecule type" value="Genomic_DNA"/>
</dbReference>
<sequence length="322" mass="35756">MINMLFEFKTPKNETKQIMSDVASGKLENTTFEKDCEIRVCELTSAEHGRITSSGNNSIFAALNSVNGSVIIPDQGAWHGFKQIAKFLKKEIILLKTDLGLINPNEIDELDIPDDSALIYTSFAGYTAEQDVKAISKYCKSNGITTIEDASAGIGDEKKILGSCRNSDIVIASTGQPKIINVGSGGFICSNDEKVFRESSLPLKLSKTNEIISSGIYEELKSVERNLQVTVNATNYLKKHIPNTIHSDKRGVNLIIRDDDSKEKTWKLKKVLPINRSGFITQCPNYNRVKAKAISIEIKNLNYNCLQKEYLDEIISAINNLQ</sequence>
<keyword evidence="3" id="KW-1185">Reference proteome</keyword>
<dbReference type="AlphaFoldDB" id="A0A1G5VUP2"/>
<reference evidence="2 3" key="1">
    <citation type="submission" date="2016-10" db="EMBL/GenBank/DDBJ databases">
        <authorList>
            <person name="Varghese N."/>
            <person name="Submissions S."/>
        </authorList>
    </citation>
    <scope>NUCLEOTIDE SEQUENCE [LARGE SCALE GENOMIC DNA]</scope>
    <source>
        <strain evidence="2 3">DSM 16643</strain>
    </source>
</reference>
<dbReference type="PANTHER" id="PTHR30244:SF34">
    <property type="entry name" value="DTDP-4-AMINO-4,6-DIDEOXYGALACTOSE TRANSAMINASE"/>
    <property type="match status" value="1"/>
</dbReference>
<evidence type="ECO:0000313" key="2">
    <source>
        <dbReference type="EMBL" id="SDA49478.1"/>
    </source>
</evidence>
<dbReference type="PANTHER" id="PTHR30244">
    <property type="entry name" value="TRANSAMINASE"/>
    <property type="match status" value="1"/>
</dbReference>
<dbReference type="GO" id="GO:0000271">
    <property type="term" value="P:polysaccharide biosynthetic process"/>
    <property type="evidence" value="ECO:0007669"/>
    <property type="project" value="TreeGrafter"/>
</dbReference>
<dbReference type="GO" id="GO:0030170">
    <property type="term" value="F:pyridoxal phosphate binding"/>
    <property type="evidence" value="ECO:0007669"/>
    <property type="project" value="TreeGrafter"/>
</dbReference>
<dbReference type="Pfam" id="PF01041">
    <property type="entry name" value="DegT_DnrJ_EryC1"/>
    <property type="match status" value="1"/>
</dbReference>
<dbReference type="InterPro" id="IPR000653">
    <property type="entry name" value="DegT/StrS_aminotransferase"/>
</dbReference>